<gene>
    <name evidence="1" type="ORF">TRP8649_03580</name>
</gene>
<proteinExistence type="predicted"/>
<sequence length="176" mass="18660">MKIAFVSAPGKGETDRLLTQAAQALEARGLAPSGIVKDMSHDSRFENGCDMKVRVLSDHSIIQITQDLGSGSNACRLNPTAIAEAVARVEASDMAKSDFFLLNKFGPEEAEGRGFVSAISKALELDIPVLVGVSPANRAAFDSFAGGLAVELPNDANKIHIWCMNAQSEIDKVSAE</sequence>
<organism evidence="1 2">
    <name type="scientific">Pelagimonas phthalicica</name>
    <dbReference type="NCBI Taxonomy" id="1037362"/>
    <lineage>
        <taxon>Bacteria</taxon>
        <taxon>Pseudomonadati</taxon>
        <taxon>Pseudomonadota</taxon>
        <taxon>Alphaproteobacteria</taxon>
        <taxon>Rhodobacterales</taxon>
        <taxon>Roseobacteraceae</taxon>
        <taxon>Pelagimonas</taxon>
    </lineage>
</organism>
<dbReference type="Pfam" id="PF10649">
    <property type="entry name" value="DUF2478"/>
    <property type="match status" value="1"/>
</dbReference>
<dbReference type="RefSeq" id="WP_166652781.1">
    <property type="nucleotide sequence ID" value="NZ_FXXP01000002.1"/>
</dbReference>
<dbReference type="EMBL" id="FXXP01000002">
    <property type="protein sequence ID" value="SMX29446.1"/>
    <property type="molecule type" value="Genomic_DNA"/>
</dbReference>
<keyword evidence="2" id="KW-1185">Reference proteome</keyword>
<name>A0A238JI02_9RHOB</name>
<dbReference type="Proteomes" id="UP000225972">
    <property type="component" value="Unassembled WGS sequence"/>
</dbReference>
<dbReference type="InterPro" id="IPR018912">
    <property type="entry name" value="DUF2478"/>
</dbReference>
<protein>
    <recommendedName>
        <fullName evidence="3">3-dehydroquinate dehydratase</fullName>
    </recommendedName>
</protein>
<reference evidence="2" key="1">
    <citation type="submission" date="2017-05" db="EMBL/GenBank/DDBJ databases">
        <authorList>
            <person name="Rodrigo-Torres L."/>
            <person name="Arahal R. D."/>
            <person name="Lucena T."/>
        </authorList>
    </citation>
    <scope>NUCLEOTIDE SEQUENCE [LARGE SCALE GENOMIC DNA]</scope>
    <source>
        <strain evidence="2">CECT 8649</strain>
    </source>
</reference>
<evidence type="ECO:0008006" key="3">
    <source>
        <dbReference type="Google" id="ProtNLM"/>
    </source>
</evidence>
<dbReference type="AlphaFoldDB" id="A0A238JI02"/>
<evidence type="ECO:0000313" key="2">
    <source>
        <dbReference type="Proteomes" id="UP000225972"/>
    </source>
</evidence>
<accession>A0A238JI02</accession>
<evidence type="ECO:0000313" key="1">
    <source>
        <dbReference type="EMBL" id="SMX29446.1"/>
    </source>
</evidence>